<dbReference type="EMBL" id="GBXM01036887">
    <property type="protein sequence ID" value="JAH71690.1"/>
    <property type="molecule type" value="Transcribed_RNA"/>
</dbReference>
<evidence type="ECO:0000313" key="1">
    <source>
        <dbReference type="EMBL" id="JAH71690.1"/>
    </source>
</evidence>
<sequence length="43" mass="4786">MLAKKKATQNDISKGRENMLKMVLTFFNAVSTGQISPKFPLSN</sequence>
<proteinExistence type="predicted"/>
<protein>
    <submittedName>
        <fullName evidence="1">Uncharacterized protein</fullName>
    </submittedName>
</protein>
<name>A0A0E9V2L0_ANGAN</name>
<organism evidence="1">
    <name type="scientific">Anguilla anguilla</name>
    <name type="common">European freshwater eel</name>
    <name type="synonym">Muraena anguilla</name>
    <dbReference type="NCBI Taxonomy" id="7936"/>
    <lineage>
        <taxon>Eukaryota</taxon>
        <taxon>Metazoa</taxon>
        <taxon>Chordata</taxon>
        <taxon>Craniata</taxon>
        <taxon>Vertebrata</taxon>
        <taxon>Euteleostomi</taxon>
        <taxon>Actinopterygii</taxon>
        <taxon>Neopterygii</taxon>
        <taxon>Teleostei</taxon>
        <taxon>Anguilliformes</taxon>
        <taxon>Anguillidae</taxon>
        <taxon>Anguilla</taxon>
    </lineage>
</organism>
<dbReference type="AlphaFoldDB" id="A0A0E9V2L0"/>
<reference evidence="1" key="1">
    <citation type="submission" date="2014-11" db="EMBL/GenBank/DDBJ databases">
        <authorList>
            <person name="Amaro Gonzalez C."/>
        </authorList>
    </citation>
    <scope>NUCLEOTIDE SEQUENCE</scope>
</reference>
<reference evidence="1" key="2">
    <citation type="journal article" date="2015" name="Fish Shellfish Immunol.">
        <title>Early steps in the European eel (Anguilla anguilla)-Vibrio vulnificus interaction in the gills: Role of the RtxA13 toxin.</title>
        <authorList>
            <person name="Callol A."/>
            <person name="Pajuelo D."/>
            <person name="Ebbesson L."/>
            <person name="Teles M."/>
            <person name="MacKenzie S."/>
            <person name="Amaro C."/>
        </authorList>
    </citation>
    <scope>NUCLEOTIDE SEQUENCE</scope>
</reference>
<accession>A0A0E9V2L0</accession>